<dbReference type="Pfam" id="PF05206">
    <property type="entry name" value="TRM13"/>
    <property type="match status" value="1"/>
</dbReference>
<dbReference type="FunCoup" id="A0A6P8IDU9">
    <property type="interactions" value="1767"/>
</dbReference>
<keyword evidence="5 12" id="KW-0819">tRNA processing</keyword>
<dbReference type="OrthoDB" id="258806at2759"/>
<evidence type="ECO:0000256" key="11">
    <source>
        <dbReference type="ARBA" id="ARBA00049393"/>
    </source>
</evidence>
<keyword evidence="6 12" id="KW-0479">Metal-binding</keyword>
<keyword evidence="3 12" id="KW-0808">Transferase</keyword>
<dbReference type="Proteomes" id="UP000515163">
    <property type="component" value="Unplaced"/>
</dbReference>
<evidence type="ECO:0000256" key="1">
    <source>
        <dbReference type="ARBA" id="ARBA00005265"/>
    </source>
</evidence>
<evidence type="ECO:0000256" key="7">
    <source>
        <dbReference type="ARBA" id="ARBA00022771"/>
    </source>
</evidence>
<dbReference type="PANTHER" id="PTHR12998">
    <property type="entry name" value="TRNA:M(4)X MODIFICATION ENZYME TRM13 HOMOLOG"/>
    <property type="match status" value="1"/>
</dbReference>
<evidence type="ECO:0000256" key="13">
    <source>
        <dbReference type="SAM" id="MobiDB-lite"/>
    </source>
</evidence>
<comment type="catalytic activity">
    <reaction evidence="11 12">
        <text>adenosine(4) in tRNA(His) + S-adenosyl-L-methionine = 2'-O-methyladenosine(4) in tRNA(His) + S-adenosyl-L-homocysteine + H(+)</text>
        <dbReference type="Rhea" id="RHEA:43196"/>
        <dbReference type="Rhea" id="RHEA-COMP:10401"/>
        <dbReference type="Rhea" id="RHEA-COMP:10402"/>
        <dbReference type="ChEBI" id="CHEBI:15378"/>
        <dbReference type="ChEBI" id="CHEBI:57856"/>
        <dbReference type="ChEBI" id="CHEBI:59789"/>
        <dbReference type="ChEBI" id="CHEBI:74411"/>
        <dbReference type="ChEBI" id="CHEBI:74477"/>
        <dbReference type="EC" id="2.1.1.225"/>
    </reaction>
</comment>
<evidence type="ECO:0000259" key="14">
    <source>
        <dbReference type="PROSITE" id="PS51800"/>
    </source>
</evidence>
<dbReference type="RefSeq" id="XP_031563775.1">
    <property type="nucleotide sequence ID" value="XM_031707915.1"/>
</dbReference>
<dbReference type="InterPro" id="IPR021721">
    <property type="entry name" value="Znf_CCCH-type_TRM13"/>
</dbReference>
<feature type="region of interest" description="Disordered" evidence="13">
    <location>
        <begin position="370"/>
        <end position="400"/>
    </location>
</feature>
<dbReference type="Pfam" id="PF05253">
    <property type="entry name" value="zf-U11-48K"/>
    <property type="match status" value="1"/>
</dbReference>
<protein>
    <recommendedName>
        <fullName evidence="12">tRNA:m(4)X modification enzyme TRM13</fullName>
        <ecNumber evidence="12">2.1.1.225</ecNumber>
    </recommendedName>
</protein>
<feature type="domain" description="CHHC U11-48K-type" evidence="14">
    <location>
        <begin position="53"/>
        <end position="80"/>
    </location>
</feature>
<dbReference type="InterPro" id="IPR007871">
    <property type="entry name" value="Methyltransferase_TRM13"/>
</dbReference>
<dbReference type="EC" id="2.1.1.225" evidence="12"/>
<dbReference type="KEGG" id="aten:116299286"/>
<dbReference type="GO" id="GO:0030488">
    <property type="term" value="P:tRNA methylation"/>
    <property type="evidence" value="ECO:0007669"/>
    <property type="project" value="InterPro"/>
</dbReference>
<evidence type="ECO:0000256" key="3">
    <source>
        <dbReference type="ARBA" id="ARBA00022679"/>
    </source>
</evidence>
<evidence type="ECO:0000256" key="4">
    <source>
        <dbReference type="ARBA" id="ARBA00022691"/>
    </source>
</evidence>
<keyword evidence="7 12" id="KW-0863">Zinc-finger</keyword>
<dbReference type="Pfam" id="PF11722">
    <property type="entry name" value="zf-TRM13_CCCH"/>
    <property type="match status" value="1"/>
</dbReference>
<organism evidence="15 16">
    <name type="scientific">Actinia tenebrosa</name>
    <name type="common">Australian red waratah sea anemone</name>
    <dbReference type="NCBI Taxonomy" id="6105"/>
    <lineage>
        <taxon>Eukaryota</taxon>
        <taxon>Metazoa</taxon>
        <taxon>Cnidaria</taxon>
        <taxon>Anthozoa</taxon>
        <taxon>Hexacorallia</taxon>
        <taxon>Actiniaria</taxon>
        <taxon>Actiniidae</taxon>
        <taxon>Actinia</taxon>
    </lineage>
</organism>
<comment type="similarity">
    <text evidence="1 12">Belongs to the methyltransferase TRM13 family.</text>
</comment>
<keyword evidence="8 12" id="KW-0862">Zinc</keyword>
<comment type="function">
    <text evidence="12">tRNA methylase which 2'-O-methylates cytidine(4) in tRNA(Pro) and tRNA(Gly)(GCC), and adenosine(4) in tRNA(His).</text>
</comment>
<evidence type="ECO:0000256" key="2">
    <source>
        <dbReference type="ARBA" id="ARBA00022603"/>
    </source>
</evidence>
<name>A0A6P8IDU9_ACTTE</name>
<evidence type="ECO:0000313" key="16">
    <source>
        <dbReference type="RefSeq" id="XP_031563775.1"/>
    </source>
</evidence>
<dbReference type="AlphaFoldDB" id="A0A6P8IDU9"/>
<gene>
    <name evidence="16" type="primary">LOC116299286</name>
</gene>
<sequence>MADEVEKEVETTRCAFFMKRKNRFCKMIVGKGKKYCGEHSHLGGEDKASGRTRIPCPLDPKHTVFEDQLQKHLKCCNVTKKIDVAYYQKNINSGIPNYQLSDNEKVSLVDVSLEKVQEIIDKVKTANKEHCPKIKEEILSHTVFKDELDNDDYGISALKHLKQQASLVGHLQKLNLLNSDTVYLEFGAGRGKLSHWIQLALPNTNNTDFVLIDRASKRHKFDSCHKRSGQGPNFKRLNVDIEHLNLGKVECVCEGSRDIVAASKHLCGTATDLTLRCLFETIDKQTSLWKEKAEEEKSNEELVENSKCKRLKTSQHVKGIVVALCCHHQCYWPHYVGRPFLEKLGFTPSDFHVVCNMTSWATCGIRPTKGDNTSVDKGSEDFEHNNPKNNETDGDKEATNTGHRALGLSIAEREDIGRQCKRLIDIGRIWYLNTNGMTTNLSYYVDQSTSLENVVLLATAER</sequence>
<keyword evidence="2 12" id="KW-0489">Methyltransferase</keyword>
<evidence type="ECO:0000256" key="12">
    <source>
        <dbReference type="RuleBase" id="RU367103"/>
    </source>
</evidence>
<evidence type="ECO:0000313" key="15">
    <source>
        <dbReference type="Proteomes" id="UP000515163"/>
    </source>
</evidence>
<evidence type="ECO:0000256" key="10">
    <source>
        <dbReference type="ARBA" id="ARBA00048635"/>
    </source>
</evidence>
<accession>A0A6P8IDU9</accession>
<dbReference type="GO" id="GO:0106050">
    <property type="term" value="F:tRNA 2'-O-methyltransferase activity"/>
    <property type="evidence" value="ECO:0007669"/>
    <property type="project" value="UniProtKB-UniRule"/>
</dbReference>
<keyword evidence="4 12" id="KW-0949">S-adenosyl-L-methionine</keyword>
<dbReference type="InterPro" id="IPR039044">
    <property type="entry name" value="Trm13"/>
</dbReference>
<keyword evidence="15" id="KW-1185">Reference proteome</keyword>
<evidence type="ECO:0000256" key="6">
    <source>
        <dbReference type="ARBA" id="ARBA00022723"/>
    </source>
</evidence>
<dbReference type="PROSITE" id="PS51800">
    <property type="entry name" value="ZF_CHHC_U11_48K"/>
    <property type="match status" value="1"/>
</dbReference>
<dbReference type="PANTHER" id="PTHR12998:SF0">
    <property type="entry name" value="TRNA:M(4)X MODIFICATION ENZYME TRM13 HOMOLOG"/>
    <property type="match status" value="1"/>
</dbReference>
<dbReference type="InParanoid" id="A0A6P8IDU9"/>
<comment type="catalytic activity">
    <reaction evidence="9 12">
        <text>cytidine(4) in tRNA(Pro) + S-adenosyl-L-methionine = 2'-O-methylcytidine(4) in tRNA(Pro) + S-adenosyl-L-homocysteine + H(+)</text>
        <dbReference type="Rhea" id="RHEA:32767"/>
        <dbReference type="Rhea" id="RHEA-COMP:10397"/>
        <dbReference type="Rhea" id="RHEA-COMP:10398"/>
        <dbReference type="ChEBI" id="CHEBI:15378"/>
        <dbReference type="ChEBI" id="CHEBI:57856"/>
        <dbReference type="ChEBI" id="CHEBI:59789"/>
        <dbReference type="ChEBI" id="CHEBI:74495"/>
        <dbReference type="ChEBI" id="CHEBI:82748"/>
        <dbReference type="EC" id="2.1.1.225"/>
    </reaction>
</comment>
<proteinExistence type="inferred from homology"/>
<dbReference type="InterPro" id="IPR022776">
    <property type="entry name" value="TRM13/UPF0224_CHHC_Znf_dom"/>
</dbReference>
<comment type="catalytic activity">
    <reaction evidence="10 12">
        <text>cytidine(4) in tRNA(Gly)(GCC) + S-adenosyl-L-methionine = 2'-O-methylcytidine(4) in tRNA(Gly)(GCC) + S-adenosyl-L-homocysteine + H(+)</text>
        <dbReference type="Rhea" id="RHEA:43192"/>
        <dbReference type="Rhea" id="RHEA-COMP:10399"/>
        <dbReference type="Rhea" id="RHEA-COMP:10400"/>
        <dbReference type="ChEBI" id="CHEBI:15378"/>
        <dbReference type="ChEBI" id="CHEBI:57856"/>
        <dbReference type="ChEBI" id="CHEBI:59789"/>
        <dbReference type="ChEBI" id="CHEBI:74495"/>
        <dbReference type="ChEBI" id="CHEBI:82748"/>
        <dbReference type="EC" id="2.1.1.225"/>
    </reaction>
</comment>
<evidence type="ECO:0000256" key="9">
    <source>
        <dbReference type="ARBA" id="ARBA00048165"/>
    </source>
</evidence>
<evidence type="ECO:0000256" key="8">
    <source>
        <dbReference type="ARBA" id="ARBA00022833"/>
    </source>
</evidence>
<reference evidence="16" key="1">
    <citation type="submission" date="2025-08" db="UniProtKB">
        <authorList>
            <consortium name="RefSeq"/>
        </authorList>
    </citation>
    <scope>IDENTIFICATION</scope>
    <source>
        <tissue evidence="16">Tentacle</tissue>
    </source>
</reference>
<dbReference type="GeneID" id="116299286"/>
<evidence type="ECO:0000256" key="5">
    <source>
        <dbReference type="ARBA" id="ARBA00022694"/>
    </source>
</evidence>
<feature type="compositionally biased region" description="Basic and acidic residues" evidence="13">
    <location>
        <begin position="377"/>
        <end position="398"/>
    </location>
</feature>
<dbReference type="GO" id="GO:0008270">
    <property type="term" value="F:zinc ion binding"/>
    <property type="evidence" value="ECO:0007669"/>
    <property type="project" value="UniProtKB-KW"/>
</dbReference>